<organism evidence="6 7">
    <name type="scientific">Vallicoccus soli</name>
    <dbReference type="NCBI Taxonomy" id="2339232"/>
    <lineage>
        <taxon>Bacteria</taxon>
        <taxon>Bacillati</taxon>
        <taxon>Actinomycetota</taxon>
        <taxon>Actinomycetes</taxon>
        <taxon>Motilibacterales</taxon>
        <taxon>Vallicoccaceae</taxon>
        <taxon>Vallicoccus</taxon>
    </lineage>
</organism>
<keyword evidence="2" id="KW-0418">Kinase</keyword>
<dbReference type="Pfam" id="PF03861">
    <property type="entry name" value="ANTAR"/>
    <property type="match status" value="1"/>
</dbReference>
<keyword evidence="3" id="KW-0805">Transcription regulation</keyword>
<dbReference type="Pfam" id="PF13185">
    <property type="entry name" value="GAF_2"/>
    <property type="match status" value="1"/>
</dbReference>
<dbReference type="SUPFAM" id="SSF52172">
    <property type="entry name" value="CheY-like"/>
    <property type="match status" value="1"/>
</dbReference>
<dbReference type="RefSeq" id="WP_119950570.1">
    <property type="nucleotide sequence ID" value="NZ_QZEZ01000004.1"/>
</dbReference>
<dbReference type="EMBL" id="QZEZ01000004">
    <property type="protein sequence ID" value="RJK96144.1"/>
    <property type="molecule type" value="Genomic_DNA"/>
</dbReference>
<dbReference type="InterPro" id="IPR036388">
    <property type="entry name" value="WH-like_DNA-bd_sf"/>
</dbReference>
<name>A0A3A3Z697_9ACTN</name>
<protein>
    <submittedName>
        <fullName evidence="6">ANTAR domain-containing protein</fullName>
    </submittedName>
</protein>
<evidence type="ECO:0000313" key="6">
    <source>
        <dbReference type="EMBL" id="RJK96144.1"/>
    </source>
</evidence>
<accession>A0A3A3Z697</accession>
<dbReference type="InterPro" id="IPR005561">
    <property type="entry name" value="ANTAR"/>
</dbReference>
<reference evidence="6 7" key="1">
    <citation type="submission" date="2018-09" db="EMBL/GenBank/DDBJ databases">
        <title>YIM 75000 draft genome.</title>
        <authorList>
            <person name="Tang S."/>
            <person name="Feng Y."/>
        </authorList>
    </citation>
    <scope>NUCLEOTIDE SEQUENCE [LARGE SCALE GENOMIC DNA]</scope>
    <source>
        <strain evidence="6 7">YIM 75000</strain>
    </source>
</reference>
<evidence type="ECO:0000313" key="7">
    <source>
        <dbReference type="Proteomes" id="UP000265614"/>
    </source>
</evidence>
<dbReference type="PIRSF" id="PIRSF036625">
    <property type="entry name" value="GAF_ANTAR"/>
    <property type="match status" value="1"/>
</dbReference>
<dbReference type="InterPro" id="IPR012074">
    <property type="entry name" value="GAF_ANTAR"/>
</dbReference>
<evidence type="ECO:0000256" key="3">
    <source>
        <dbReference type="ARBA" id="ARBA00023015"/>
    </source>
</evidence>
<dbReference type="SUPFAM" id="SSF55781">
    <property type="entry name" value="GAF domain-like"/>
    <property type="match status" value="1"/>
</dbReference>
<evidence type="ECO:0000256" key="1">
    <source>
        <dbReference type="ARBA" id="ARBA00022679"/>
    </source>
</evidence>
<evidence type="ECO:0000256" key="2">
    <source>
        <dbReference type="ARBA" id="ARBA00022777"/>
    </source>
</evidence>
<keyword evidence="7" id="KW-1185">Reference proteome</keyword>
<evidence type="ECO:0000256" key="4">
    <source>
        <dbReference type="ARBA" id="ARBA00023163"/>
    </source>
</evidence>
<dbReference type="Proteomes" id="UP000265614">
    <property type="component" value="Unassembled WGS sequence"/>
</dbReference>
<dbReference type="GO" id="GO:0016301">
    <property type="term" value="F:kinase activity"/>
    <property type="evidence" value="ECO:0007669"/>
    <property type="project" value="UniProtKB-KW"/>
</dbReference>
<dbReference type="SMART" id="SM00065">
    <property type="entry name" value="GAF"/>
    <property type="match status" value="1"/>
</dbReference>
<dbReference type="OrthoDB" id="3688893at2"/>
<dbReference type="SMART" id="SM01012">
    <property type="entry name" value="ANTAR"/>
    <property type="match status" value="1"/>
</dbReference>
<keyword evidence="4" id="KW-0804">Transcription</keyword>
<keyword evidence="1" id="KW-0808">Transferase</keyword>
<dbReference type="GO" id="GO:0003723">
    <property type="term" value="F:RNA binding"/>
    <property type="evidence" value="ECO:0007669"/>
    <property type="project" value="InterPro"/>
</dbReference>
<dbReference type="InterPro" id="IPR029016">
    <property type="entry name" value="GAF-like_dom_sf"/>
</dbReference>
<sequence length="242" mass="25757">MAEHDGPDAQQQLLDPQTAFHELSQILLGSPLGEVLERVASLAKRTVPGADEVSVTLLDGEQARSVAFTGDLAVHLDERQYEKGFGPCMDAALSGDTVDIPDTAHEETYPDFARQAARAGVTNTLSVGLPIPQRTVGALNIYGMHGRAFDDDSQALALTFASYAAVALANAALYTSTTELARQMEAAMASRAVIEQAKGMVMARRDCSADEAFALLARASQAANRKLRDIAQEVVAQRAQGL</sequence>
<dbReference type="InterPro" id="IPR011006">
    <property type="entry name" value="CheY-like_superfamily"/>
</dbReference>
<evidence type="ECO:0000259" key="5">
    <source>
        <dbReference type="PROSITE" id="PS50921"/>
    </source>
</evidence>
<dbReference type="PROSITE" id="PS50921">
    <property type="entry name" value="ANTAR"/>
    <property type="match status" value="1"/>
</dbReference>
<dbReference type="AlphaFoldDB" id="A0A3A3Z697"/>
<dbReference type="Gene3D" id="3.30.450.40">
    <property type="match status" value="1"/>
</dbReference>
<dbReference type="InterPro" id="IPR003018">
    <property type="entry name" value="GAF"/>
</dbReference>
<gene>
    <name evidence="6" type="ORF">D5H78_10565</name>
</gene>
<feature type="domain" description="ANTAR" evidence="5">
    <location>
        <begin position="174"/>
        <end position="235"/>
    </location>
</feature>
<dbReference type="Gene3D" id="1.10.10.10">
    <property type="entry name" value="Winged helix-like DNA-binding domain superfamily/Winged helix DNA-binding domain"/>
    <property type="match status" value="1"/>
</dbReference>
<proteinExistence type="predicted"/>
<comment type="caution">
    <text evidence="6">The sequence shown here is derived from an EMBL/GenBank/DDBJ whole genome shotgun (WGS) entry which is preliminary data.</text>
</comment>